<dbReference type="SUPFAM" id="SSF53681">
    <property type="entry name" value="Aspartate/glutamate racemase"/>
    <property type="match status" value="2"/>
</dbReference>
<evidence type="ECO:0000313" key="8">
    <source>
        <dbReference type="EMBL" id="GGF23648.1"/>
    </source>
</evidence>
<dbReference type="NCBIfam" id="TIGR00067">
    <property type="entry name" value="glut_race"/>
    <property type="match status" value="1"/>
</dbReference>
<gene>
    <name evidence="7 8" type="primary">murI</name>
    <name evidence="8" type="ORF">GCM10011383_39130</name>
</gene>
<dbReference type="EMBL" id="BMHT01000008">
    <property type="protein sequence ID" value="GGF23648.1"/>
    <property type="molecule type" value="Genomic_DNA"/>
</dbReference>
<evidence type="ECO:0000256" key="6">
    <source>
        <dbReference type="ARBA" id="ARBA00023316"/>
    </source>
</evidence>
<comment type="function">
    <text evidence="7">Provides the (R)-glutamate required for cell wall biosynthesis.</text>
</comment>
<comment type="caution">
    <text evidence="8">The sequence shown here is derived from an EMBL/GenBank/DDBJ whole genome shotgun (WGS) entry which is preliminary data.</text>
</comment>
<evidence type="ECO:0000256" key="2">
    <source>
        <dbReference type="ARBA" id="ARBA00013090"/>
    </source>
</evidence>
<evidence type="ECO:0000313" key="9">
    <source>
        <dbReference type="Proteomes" id="UP000632273"/>
    </source>
</evidence>
<dbReference type="PROSITE" id="PS00924">
    <property type="entry name" value="ASP_GLU_RACEMASE_2"/>
    <property type="match status" value="1"/>
</dbReference>
<dbReference type="Gene3D" id="3.40.50.1860">
    <property type="match status" value="2"/>
</dbReference>
<name>A0ABQ1UPW2_9BACT</name>
<comment type="similarity">
    <text evidence="7">Belongs to the aspartate/glutamate racemases family.</text>
</comment>
<dbReference type="InterPro" id="IPR004391">
    <property type="entry name" value="Glu_race"/>
</dbReference>
<evidence type="ECO:0000256" key="1">
    <source>
        <dbReference type="ARBA" id="ARBA00001602"/>
    </source>
</evidence>
<feature type="binding site" evidence="7">
    <location>
        <begin position="82"/>
        <end position="83"/>
    </location>
    <ligand>
        <name>substrate</name>
    </ligand>
</feature>
<dbReference type="PANTHER" id="PTHR21198:SF2">
    <property type="entry name" value="GLUTAMATE RACEMASE"/>
    <property type="match status" value="1"/>
</dbReference>
<keyword evidence="9" id="KW-1185">Reference proteome</keyword>
<dbReference type="InterPro" id="IPR015942">
    <property type="entry name" value="Asp/Glu/hydantoin_racemase"/>
</dbReference>
<protein>
    <recommendedName>
        <fullName evidence="2 7">Glutamate racemase</fullName>
        <ecNumber evidence="2 7">5.1.1.3</ecNumber>
    </recommendedName>
</protein>
<keyword evidence="6 7" id="KW-0961">Cell wall biogenesis/degradation</keyword>
<dbReference type="RefSeq" id="WP_188815746.1">
    <property type="nucleotide sequence ID" value="NZ_BMHT01000008.1"/>
</dbReference>
<comment type="pathway">
    <text evidence="7">Cell wall biogenesis; peptidoglycan biosynthesis.</text>
</comment>
<dbReference type="Pfam" id="PF01177">
    <property type="entry name" value="Asp_Glu_race"/>
    <property type="match status" value="1"/>
</dbReference>
<reference evidence="9" key="1">
    <citation type="journal article" date="2019" name="Int. J. Syst. Evol. Microbiol.">
        <title>The Global Catalogue of Microorganisms (GCM) 10K type strain sequencing project: providing services to taxonomists for standard genome sequencing and annotation.</title>
        <authorList>
            <consortium name="The Broad Institute Genomics Platform"/>
            <consortium name="The Broad Institute Genome Sequencing Center for Infectious Disease"/>
            <person name="Wu L."/>
            <person name="Ma J."/>
        </authorList>
    </citation>
    <scope>NUCLEOTIDE SEQUENCE [LARGE SCALE GENOMIC DNA]</scope>
    <source>
        <strain evidence="9">CGMCC 1.15197</strain>
    </source>
</reference>
<accession>A0ABQ1UPW2</accession>
<proteinExistence type="inferred from homology"/>
<sequence length="277" mass="30467">MAPTSSSDLTTRPIGVFDSGIGGLTVARAVNRVLPHERLIYFGDTAHLPYGDKSQAAIQAYSIKICDLLLRQQCKVILIACNSASAAAYELVREYVGSKARVLNVIDPIVAHIGEAYAGRSVGLIGTKQTVNSNVYKKKIDDLDAGVELHALATPLLVPMIEEGFFENNISDNIIRTYLANPHLDGIEALVLGCTHYPLIQEEIKAYYQGSVAVLDASDVVAQHVKAYLEANQLKAPATSSLPEHLFYVSDFTRSFEESTRIFFGQQVRLEHYPLWE</sequence>
<dbReference type="InterPro" id="IPR033134">
    <property type="entry name" value="Asp/Glu_racemase_AS_2"/>
</dbReference>
<feature type="binding site" evidence="7">
    <location>
        <begin position="50"/>
        <end position="51"/>
    </location>
    <ligand>
        <name>substrate</name>
    </ligand>
</feature>
<evidence type="ECO:0000256" key="5">
    <source>
        <dbReference type="ARBA" id="ARBA00023235"/>
    </source>
</evidence>
<keyword evidence="3 7" id="KW-0133">Cell shape</keyword>
<evidence type="ECO:0000256" key="3">
    <source>
        <dbReference type="ARBA" id="ARBA00022960"/>
    </source>
</evidence>
<organism evidence="8 9">
    <name type="scientific">Hymenobacter cavernae</name>
    <dbReference type="NCBI Taxonomy" id="2044852"/>
    <lineage>
        <taxon>Bacteria</taxon>
        <taxon>Pseudomonadati</taxon>
        <taxon>Bacteroidota</taxon>
        <taxon>Cytophagia</taxon>
        <taxon>Cytophagales</taxon>
        <taxon>Hymenobacteraceae</taxon>
        <taxon>Hymenobacter</taxon>
    </lineage>
</organism>
<dbReference type="InterPro" id="IPR001920">
    <property type="entry name" value="Asp/Glu_race"/>
</dbReference>
<comment type="catalytic activity">
    <reaction evidence="1 7">
        <text>L-glutamate = D-glutamate</text>
        <dbReference type="Rhea" id="RHEA:12813"/>
        <dbReference type="ChEBI" id="CHEBI:29985"/>
        <dbReference type="ChEBI" id="CHEBI:29986"/>
        <dbReference type="EC" id="5.1.1.3"/>
    </reaction>
</comment>
<feature type="binding site" evidence="7">
    <location>
        <begin position="195"/>
        <end position="196"/>
    </location>
    <ligand>
        <name>substrate</name>
    </ligand>
</feature>
<feature type="active site" description="Proton donor/acceptor" evidence="7">
    <location>
        <position position="81"/>
    </location>
</feature>
<keyword evidence="4 7" id="KW-0573">Peptidoglycan synthesis</keyword>
<feature type="active site" description="Proton donor/acceptor" evidence="7">
    <location>
        <position position="194"/>
    </location>
</feature>
<dbReference type="HAMAP" id="MF_00258">
    <property type="entry name" value="Glu_racemase"/>
    <property type="match status" value="1"/>
</dbReference>
<dbReference type="PANTHER" id="PTHR21198">
    <property type="entry name" value="GLUTAMATE RACEMASE"/>
    <property type="match status" value="1"/>
</dbReference>
<feature type="binding site" evidence="7">
    <location>
        <begin position="18"/>
        <end position="19"/>
    </location>
    <ligand>
        <name>substrate</name>
    </ligand>
</feature>
<dbReference type="EC" id="5.1.1.3" evidence="2 7"/>
<keyword evidence="5 7" id="KW-0413">Isomerase</keyword>
<dbReference type="Proteomes" id="UP000632273">
    <property type="component" value="Unassembled WGS sequence"/>
</dbReference>
<evidence type="ECO:0000256" key="7">
    <source>
        <dbReference type="HAMAP-Rule" id="MF_00258"/>
    </source>
</evidence>
<evidence type="ECO:0000256" key="4">
    <source>
        <dbReference type="ARBA" id="ARBA00022984"/>
    </source>
</evidence>